<protein>
    <submittedName>
        <fullName evidence="1">Uncharacterized protein</fullName>
    </submittedName>
</protein>
<comment type="caution">
    <text evidence="1">The sequence shown here is derived from an EMBL/GenBank/DDBJ whole genome shotgun (WGS) entry which is preliminary data.</text>
</comment>
<evidence type="ECO:0000313" key="1">
    <source>
        <dbReference type="EMBL" id="KGA92815.1"/>
    </source>
</evidence>
<organism evidence="1 2">
    <name type="scientific">Leptospirillum ferriphilum</name>
    <dbReference type="NCBI Taxonomy" id="178606"/>
    <lineage>
        <taxon>Bacteria</taxon>
        <taxon>Pseudomonadati</taxon>
        <taxon>Nitrospirota</taxon>
        <taxon>Nitrospiria</taxon>
        <taxon>Nitrospirales</taxon>
        <taxon>Nitrospiraceae</taxon>
        <taxon>Leptospirillum</taxon>
    </lineage>
</organism>
<dbReference type="AlphaFoldDB" id="A0A094W8K0"/>
<dbReference type="PATRIC" id="fig|178606.4.peg.2406"/>
<dbReference type="EMBL" id="JPGK01000011">
    <property type="protein sequence ID" value="KGA92815.1"/>
    <property type="molecule type" value="Genomic_DNA"/>
</dbReference>
<gene>
    <name evidence="1" type="ORF">LptCag_1649</name>
</gene>
<proteinExistence type="predicted"/>
<name>A0A094W8K0_9BACT</name>
<accession>A0A094W8K0</accession>
<sequence>MPFLFVDTAFSPHVLKEHDPEPPVNIISFFPVFSPILRSLFPTP</sequence>
<dbReference type="Proteomes" id="UP000029452">
    <property type="component" value="Unassembled WGS sequence"/>
</dbReference>
<reference evidence="1 2" key="1">
    <citation type="submission" date="2014-06" db="EMBL/GenBank/DDBJ databases">
        <title>Draft genome sequence of iron oxidizing acidophile Leptospirillum ferriphilum DSM14647.</title>
        <authorList>
            <person name="Cardenas J.P."/>
            <person name="Lazcano M."/>
            <person name="Ossandon F.J."/>
            <person name="Corbett M."/>
            <person name="Holmes D.S."/>
            <person name="Watkin E."/>
        </authorList>
    </citation>
    <scope>NUCLEOTIDE SEQUENCE [LARGE SCALE GENOMIC DNA]</scope>
    <source>
        <strain evidence="1 2">DSM 14647</strain>
    </source>
</reference>
<evidence type="ECO:0000313" key="2">
    <source>
        <dbReference type="Proteomes" id="UP000029452"/>
    </source>
</evidence>